<evidence type="ECO:0000256" key="1">
    <source>
        <dbReference type="SAM" id="Phobius"/>
    </source>
</evidence>
<accession>A0A835ZE95</accession>
<keyword evidence="1" id="KW-0472">Membrane</keyword>
<reference evidence="2" key="1">
    <citation type="submission" date="2021-02" db="EMBL/GenBank/DDBJ databases">
        <title>First Annotated Genome of the Yellow-green Alga Tribonema minus.</title>
        <authorList>
            <person name="Mahan K.M."/>
        </authorList>
    </citation>
    <scope>NUCLEOTIDE SEQUENCE</scope>
    <source>
        <strain evidence="2">UTEX B ZZ1240</strain>
    </source>
</reference>
<proteinExistence type="predicted"/>
<dbReference type="EMBL" id="JAFCMP010000033">
    <property type="protein sequence ID" value="KAG5190552.1"/>
    <property type="molecule type" value="Genomic_DNA"/>
</dbReference>
<comment type="caution">
    <text evidence="2">The sequence shown here is derived from an EMBL/GenBank/DDBJ whole genome shotgun (WGS) entry which is preliminary data.</text>
</comment>
<dbReference type="Proteomes" id="UP000664859">
    <property type="component" value="Unassembled WGS sequence"/>
</dbReference>
<evidence type="ECO:0008006" key="4">
    <source>
        <dbReference type="Google" id="ProtNLM"/>
    </source>
</evidence>
<keyword evidence="1" id="KW-1133">Transmembrane helix</keyword>
<dbReference type="Gene3D" id="1.20.58.760">
    <property type="entry name" value="Peptidase M41"/>
    <property type="match status" value="1"/>
</dbReference>
<evidence type="ECO:0000313" key="3">
    <source>
        <dbReference type="Proteomes" id="UP000664859"/>
    </source>
</evidence>
<organism evidence="2 3">
    <name type="scientific">Tribonema minus</name>
    <dbReference type="NCBI Taxonomy" id="303371"/>
    <lineage>
        <taxon>Eukaryota</taxon>
        <taxon>Sar</taxon>
        <taxon>Stramenopiles</taxon>
        <taxon>Ochrophyta</taxon>
        <taxon>PX clade</taxon>
        <taxon>Xanthophyceae</taxon>
        <taxon>Tribonematales</taxon>
        <taxon>Tribonemataceae</taxon>
        <taxon>Tribonema</taxon>
    </lineage>
</organism>
<dbReference type="PANTHER" id="PTHR33471">
    <property type="entry name" value="ATP-DEPENDENT ZINC METALLOPROTEASE-RELATED"/>
    <property type="match status" value="1"/>
</dbReference>
<dbReference type="GO" id="GO:0006508">
    <property type="term" value="P:proteolysis"/>
    <property type="evidence" value="ECO:0007669"/>
    <property type="project" value="InterPro"/>
</dbReference>
<dbReference type="InterPro" id="IPR037219">
    <property type="entry name" value="Peptidase_M41-like"/>
</dbReference>
<keyword evidence="1" id="KW-0812">Transmembrane</keyword>
<dbReference type="SUPFAM" id="SSF140990">
    <property type="entry name" value="FtsH protease domain-like"/>
    <property type="match status" value="1"/>
</dbReference>
<gene>
    <name evidence="2" type="ORF">JKP88DRAFT_205438</name>
</gene>
<sequence>MNLDDLKYALGAVVAFSAISAVASGVIVGGNTGASLTYLFAIIPILFLGIGSSSPGIIVAAINLFKIRFDSEFQSRRVHHEAAHFLAGYLCGLPIKSYTVDGATTQIEFFDTAEGDQAVIGRQLTRPEIDPVSVVALAGAVAEVKKFGSATGSAQDLDSLGRLMNRTSPPMRDQAQEDQTRWAALTAHKLLGRYEKEFSALVTAFSEKKSVAECIAALETVSD</sequence>
<name>A0A835ZE95_9STRA</name>
<protein>
    <recommendedName>
        <fullName evidence="4">ATP-dependent Zn protease</fullName>
    </recommendedName>
</protein>
<keyword evidence="3" id="KW-1185">Reference proteome</keyword>
<feature type="transmembrane region" description="Helical" evidence="1">
    <location>
        <begin position="36"/>
        <end position="65"/>
    </location>
</feature>
<dbReference type="AlphaFoldDB" id="A0A835ZE95"/>
<dbReference type="PANTHER" id="PTHR33471:SF7">
    <property type="entry name" value="ATP-DEPENDENT ZINC METALLOPROTEASE-RELATED"/>
    <property type="match status" value="1"/>
</dbReference>
<dbReference type="GO" id="GO:0005524">
    <property type="term" value="F:ATP binding"/>
    <property type="evidence" value="ECO:0007669"/>
    <property type="project" value="InterPro"/>
</dbReference>
<feature type="transmembrane region" description="Helical" evidence="1">
    <location>
        <begin position="9"/>
        <end position="30"/>
    </location>
</feature>
<dbReference type="OrthoDB" id="66620at2759"/>
<dbReference type="GO" id="GO:0004222">
    <property type="term" value="F:metalloendopeptidase activity"/>
    <property type="evidence" value="ECO:0007669"/>
    <property type="project" value="InterPro"/>
</dbReference>
<evidence type="ECO:0000313" key="2">
    <source>
        <dbReference type="EMBL" id="KAG5190552.1"/>
    </source>
</evidence>
<dbReference type="GO" id="GO:0004176">
    <property type="term" value="F:ATP-dependent peptidase activity"/>
    <property type="evidence" value="ECO:0007669"/>
    <property type="project" value="InterPro"/>
</dbReference>